<dbReference type="AlphaFoldDB" id="X1SUL6"/>
<gene>
    <name evidence="1" type="ORF">S06H3_66823</name>
</gene>
<accession>X1SUL6</accession>
<organism evidence="1">
    <name type="scientific">marine sediment metagenome</name>
    <dbReference type="NCBI Taxonomy" id="412755"/>
    <lineage>
        <taxon>unclassified sequences</taxon>
        <taxon>metagenomes</taxon>
        <taxon>ecological metagenomes</taxon>
    </lineage>
</organism>
<feature type="non-terminal residue" evidence="1">
    <location>
        <position position="1"/>
    </location>
</feature>
<sequence>IIIYRALARMESRGLLMTFKPHWENMPLDEMGRI</sequence>
<reference evidence="1" key="1">
    <citation type="journal article" date="2014" name="Front. Microbiol.">
        <title>High frequency of phylogenetically diverse reductive dehalogenase-homologous genes in deep subseafloor sedimentary metagenomes.</title>
        <authorList>
            <person name="Kawai M."/>
            <person name="Futagami T."/>
            <person name="Toyoda A."/>
            <person name="Takaki Y."/>
            <person name="Nishi S."/>
            <person name="Hori S."/>
            <person name="Arai W."/>
            <person name="Tsubouchi T."/>
            <person name="Morono Y."/>
            <person name="Uchiyama I."/>
            <person name="Ito T."/>
            <person name="Fujiyama A."/>
            <person name="Inagaki F."/>
            <person name="Takami H."/>
        </authorList>
    </citation>
    <scope>NUCLEOTIDE SEQUENCE</scope>
    <source>
        <strain evidence="1">Expedition CK06-06</strain>
    </source>
</reference>
<comment type="caution">
    <text evidence="1">The sequence shown here is derived from an EMBL/GenBank/DDBJ whole genome shotgun (WGS) entry which is preliminary data.</text>
</comment>
<name>X1SUL6_9ZZZZ</name>
<dbReference type="EMBL" id="BARV01045798">
    <property type="protein sequence ID" value="GAI71474.1"/>
    <property type="molecule type" value="Genomic_DNA"/>
</dbReference>
<evidence type="ECO:0000313" key="1">
    <source>
        <dbReference type="EMBL" id="GAI71474.1"/>
    </source>
</evidence>
<proteinExistence type="predicted"/>
<protein>
    <submittedName>
        <fullName evidence="1">Uncharacterized protein</fullName>
    </submittedName>
</protein>